<accession>A0A2P2LG45</accession>
<evidence type="ECO:0000256" key="1">
    <source>
        <dbReference type="SAM" id="Phobius"/>
    </source>
</evidence>
<organism evidence="2">
    <name type="scientific">Rhizophora mucronata</name>
    <name type="common">Asiatic mangrove</name>
    <dbReference type="NCBI Taxonomy" id="61149"/>
    <lineage>
        <taxon>Eukaryota</taxon>
        <taxon>Viridiplantae</taxon>
        <taxon>Streptophyta</taxon>
        <taxon>Embryophyta</taxon>
        <taxon>Tracheophyta</taxon>
        <taxon>Spermatophyta</taxon>
        <taxon>Magnoliopsida</taxon>
        <taxon>eudicotyledons</taxon>
        <taxon>Gunneridae</taxon>
        <taxon>Pentapetalae</taxon>
        <taxon>rosids</taxon>
        <taxon>fabids</taxon>
        <taxon>Malpighiales</taxon>
        <taxon>Rhizophoraceae</taxon>
        <taxon>Rhizophora</taxon>
    </lineage>
</organism>
<keyword evidence="1" id="KW-0812">Transmembrane</keyword>
<sequence>MSTLLYTIQRNILLKILQKLKLLLTLYVCVMLCAFHPIRQRIKVFSLKQTTFYSLDLGMKSQER</sequence>
<dbReference type="AlphaFoldDB" id="A0A2P2LG45"/>
<keyword evidence="1" id="KW-0472">Membrane</keyword>
<reference evidence="2" key="1">
    <citation type="submission" date="2018-02" db="EMBL/GenBank/DDBJ databases">
        <title>Rhizophora mucronata_Transcriptome.</title>
        <authorList>
            <person name="Meera S.P."/>
            <person name="Sreeshan A."/>
            <person name="Augustine A."/>
        </authorList>
    </citation>
    <scope>NUCLEOTIDE SEQUENCE</scope>
    <source>
        <tissue evidence="2">Leaf</tissue>
    </source>
</reference>
<feature type="transmembrane region" description="Helical" evidence="1">
    <location>
        <begin position="20"/>
        <end position="38"/>
    </location>
</feature>
<name>A0A2P2LG45_RHIMU</name>
<proteinExistence type="predicted"/>
<dbReference type="EMBL" id="GGEC01036468">
    <property type="protein sequence ID" value="MBX16952.1"/>
    <property type="molecule type" value="Transcribed_RNA"/>
</dbReference>
<protein>
    <submittedName>
        <fullName evidence="2">Uncharacterized protein</fullName>
    </submittedName>
</protein>
<keyword evidence="1" id="KW-1133">Transmembrane helix</keyword>
<evidence type="ECO:0000313" key="2">
    <source>
        <dbReference type="EMBL" id="MBX16952.1"/>
    </source>
</evidence>